<dbReference type="InterPro" id="IPR001753">
    <property type="entry name" value="Enoyl-CoA_hydra/iso"/>
</dbReference>
<dbReference type="PROSITE" id="PS00166">
    <property type="entry name" value="ENOYL_COA_HYDRATASE"/>
    <property type="match status" value="1"/>
</dbReference>
<dbReference type="GO" id="GO:0006635">
    <property type="term" value="P:fatty acid beta-oxidation"/>
    <property type="evidence" value="ECO:0007669"/>
    <property type="project" value="TreeGrafter"/>
</dbReference>
<evidence type="ECO:0000256" key="2">
    <source>
        <dbReference type="ARBA" id="ARBA00012076"/>
    </source>
</evidence>
<name>A0A9Q0RJF9_BLOTA</name>
<dbReference type="Proteomes" id="UP001142055">
    <property type="component" value="Chromosome 3"/>
</dbReference>
<evidence type="ECO:0000313" key="5">
    <source>
        <dbReference type="EMBL" id="KAJ6216714.1"/>
    </source>
</evidence>
<proteinExistence type="inferred from homology"/>
<accession>A0A9Q0RJF9</accession>
<keyword evidence="3" id="KW-0456">Lyase</keyword>
<dbReference type="PANTHER" id="PTHR11941">
    <property type="entry name" value="ENOYL-COA HYDRATASE-RELATED"/>
    <property type="match status" value="1"/>
</dbReference>
<dbReference type="InterPro" id="IPR018376">
    <property type="entry name" value="Enoyl-CoA_hyd/isom_CS"/>
</dbReference>
<dbReference type="InterPro" id="IPR014748">
    <property type="entry name" value="Enoyl-CoA_hydra_C"/>
</dbReference>
<dbReference type="GO" id="GO:0004300">
    <property type="term" value="F:enoyl-CoA hydratase activity"/>
    <property type="evidence" value="ECO:0007669"/>
    <property type="project" value="UniProtKB-EC"/>
</dbReference>
<dbReference type="AlphaFoldDB" id="A0A9Q0RJF9"/>
<comment type="caution">
    <text evidence="5">The sequence shown here is derived from an EMBL/GenBank/DDBJ whole genome shotgun (WGS) entry which is preliminary data.</text>
</comment>
<dbReference type="Gene3D" id="1.10.12.10">
    <property type="entry name" value="Lyase 2-enoyl-coa Hydratase, Chain A, domain 2"/>
    <property type="match status" value="1"/>
</dbReference>
<dbReference type="Gene3D" id="3.90.226.10">
    <property type="entry name" value="2-enoyl-CoA Hydratase, Chain A, domain 1"/>
    <property type="match status" value="1"/>
</dbReference>
<dbReference type="InterPro" id="IPR029045">
    <property type="entry name" value="ClpP/crotonase-like_dom_sf"/>
</dbReference>
<dbReference type="FunFam" id="3.90.226.10:FF:000009">
    <property type="entry name" value="Carnitinyl-CoA dehydratase"/>
    <property type="match status" value="1"/>
</dbReference>
<dbReference type="Pfam" id="PF00378">
    <property type="entry name" value="ECH_1"/>
    <property type="match status" value="1"/>
</dbReference>
<dbReference type="FunFam" id="1.10.12.10:FF:000001">
    <property type="entry name" value="Probable enoyl-CoA hydratase, mitochondrial"/>
    <property type="match status" value="1"/>
</dbReference>
<sequence length="283" mass="30945">MNQLPKRILSINQWINGKRLLSSSKSYEFIKKEIKGIKENVSVITFNRPDVLNALSFQLINEVDQALKEADNDPRIAASIITGSGKAFAAGADLKQLQKMSYPEMAMSTRNSSIDELCSKKPIIAAVNGLAFGGGCELAMRCDIIYASEKALFGQPEIKVGLIPGAGGTQRLTRIIGKSKTMEMCLTGRPITASEALSLGLISKVVSPDQLLDEAIKLAEEIGNQSKFTVHLCKESINSAYETTLKEGMNAERRFFNMCIASNDRTEGIAAFIEKRKPNFTDS</sequence>
<evidence type="ECO:0000256" key="3">
    <source>
        <dbReference type="ARBA" id="ARBA00023239"/>
    </source>
</evidence>
<evidence type="ECO:0000313" key="6">
    <source>
        <dbReference type="Proteomes" id="UP001142055"/>
    </source>
</evidence>
<dbReference type="SUPFAM" id="SSF52096">
    <property type="entry name" value="ClpP/crotonase"/>
    <property type="match status" value="1"/>
</dbReference>
<dbReference type="EMBL" id="JAPWDV010000003">
    <property type="protein sequence ID" value="KAJ6216714.1"/>
    <property type="molecule type" value="Genomic_DNA"/>
</dbReference>
<dbReference type="PANTHER" id="PTHR11941:SF54">
    <property type="entry name" value="ENOYL-COA HYDRATASE, MITOCHONDRIAL"/>
    <property type="match status" value="1"/>
</dbReference>
<keyword evidence="6" id="KW-1185">Reference proteome</keyword>
<dbReference type="CDD" id="cd06558">
    <property type="entry name" value="crotonase-like"/>
    <property type="match status" value="1"/>
</dbReference>
<organism evidence="5 6">
    <name type="scientific">Blomia tropicalis</name>
    <name type="common">Mite</name>
    <dbReference type="NCBI Taxonomy" id="40697"/>
    <lineage>
        <taxon>Eukaryota</taxon>
        <taxon>Metazoa</taxon>
        <taxon>Ecdysozoa</taxon>
        <taxon>Arthropoda</taxon>
        <taxon>Chelicerata</taxon>
        <taxon>Arachnida</taxon>
        <taxon>Acari</taxon>
        <taxon>Acariformes</taxon>
        <taxon>Sarcoptiformes</taxon>
        <taxon>Astigmata</taxon>
        <taxon>Glycyphagoidea</taxon>
        <taxon>Echimyopodidae</taxon>
        <taxon>Blomia</taxon>
    </lineage>
</organism>
<reference evidence="5" key="1">
    <citation type="submission" date="2022-12" db="EMBL/GenBank/DDBJ databases">
        <title>Genome assemblies of Blomia tropicalis.</title>
        <authorList>
            <person name="Cui Y."/>
        </authorList>
    </citation>
    <scope>NUCLEOTIDE SEQUENCE</scope>
    <source>
        <tissue evidence="5">Adult mites</tissue>
    </source>
</reference>
<evidence type="ECO:0000256" key="1">
    <source>
        <dbReference type="ARBA" id="ARBA00005254"/>
    </source>
</evidence>
<dbReference type="EC" id="4.2.1.17" evidence="2"/>
<gene>
    <name evidence="5" type="ORF">RDWZM_007871</name>
</gene>
<evidence type="ECO:0000256" key="4">
    <source>
        <dbReference type="RuleBase" id="RU003707"/>
    </source>
</evidence>
<protein>
    <recommendedName>
        <fullName evidence="2">enoyl-CoA hydratase</fullName>
        <ecNumber evidence="2">4.2.1.17</ecNumber>
    </recommendedName>
</protein>
<comment type="similarity">
    <text evidence="1 4">Belongs to the enoyl-CoA hydratase/isomerase family.</text>
</comment>